<feature type="region of interest" description="Disordered" evidence="9">
    <location>
        <begin position="512"/>
        <end position="534"/>
    </location>
</feature>
<dbReference type="InterPro" id="IPR013881">
    <property type="entry name" value="Pre-mRNA_splic_Prp3_dom"/>
</dbReference>
<dbReference type="SMART" id="SM00311">
    <property type="entry name" value="PWI"/>
    <property type="match status" value="1"/>
</dbReference>
<keyword evidence="3" id="KW-0597">Phosphoprotein</keyword>
<dbReference type="Pfam" id="PF01480">
    <property type="entry name" value="PWI"/>
    <property type="match status" value="1"/>
</dbReference>
<comment type="subcellular location">
    <subcellularLocation>
        <location evidence="1">Nucleus</location>
    </subcellularLocation>
</comment>
<reference evidence="12" key="1">
    <citation type="submission" date="2011-05" db="EMBL/GenBank/DDBJ databases">
        <authorList>
            <person name="Richards S.R."/>
            <person name="Qu J."/>
            <person name="Jiang H."/>
            <person name="Jhangiani S.N."/>
            <person name="Agravi P."/>
            <person name="Goodspeed R."/>
            <person name="Gross S."/>
            <person name="Mandapat C."/>
            <person name="Jackson L."/>
            <person name="Mathew T."/>
            <person name="Pu L."/>
            <person name="Thornton R."/>
            <person name="Saada N."/>
            <person name="Wilczek-Boney K.B."/>
            <person name="Lee S."/>
            <person name="Kovar C."/>
            <person name="Wu Y."/>
            <person name="Scherer S.E."/>
            <person name="Worley K.C."/>
            <person name="Muzny D.M."/>
            <person name="Gibbs R."/>
        </authorList>
    </citation>
    <scope>NUCLEOTIDE SEQUENCE</scope>
    <source>
        <strain evidence="12">Brora</strain>
    </source>
</reference>
<protein>
    <recommendedName>
        <fullName evidence="2">U4/U6 small nuclear ribonucleoprotein Prp3</fullName>
    </recommendedName>
    <alternativeName>
        <fullName evidence="7">Pre-mRNA-splicing factor 3</fullName>
    </alternativeName>
</protein>
<evidence type="ECO:0000256" key="9">
    <source>
        <dbReference type="SAM" id="MobiDB-lite"/>
    </source>
</evidence>
<organism evidence="11 12">
    <name type="scientific">Strigamia maritima</name>
    <name type="common">European centipede</name>
    <name type="synonym">Geophilus maritimus</name>
    <dbReference type="NCBI Taxonomy" id="126957"/>
    <lineage>
        <taxon>Eukaryota</taxon>
        <taxon>Metazoa</taxon>
        <taxon>Ecdysozoa</taxon>
        <taxon>Arthropoda</taxon>
        <taxon>Myriapoda</taxon>
        <taxon>Chilopoda</taxon>
        <taxon>Pleurostigmophora</taxon>
        <taxon>Geophilomorpha</taxon>
        <taxon>Linotaeniidae</taxon>
        <taxon>Strigamia</taxon>
    </lineage>
</organism>
<keyword evidence="6" id="KW-0539">Nucleus</keyword>
<dbReference type="GO" id="GO:0000398">
    <property type="term" value="P:mRNA splicing, via spliceosome"/>
    <property type="evidence" value="ECO:0007669"/>
    <property type="project" value="InterPro"/>
</dbReference>
<dbReference type="AlphaFoldDB" id="T1J0D7"/>
<dbReference type="InterPro" id="IPR002483">
    <property type="entry name" value="PWI_dom"/>
</dbReference>
<dbReference type="EMBL" id="JH431734">
    <property type="status" value="NOT_ANNOTATED_CDS"/>
    <property type="molecule type" value="Genomic_DNA"/>
</dbReference>
<dbReference type="CDD" id="cd24162">
    <property type="entry name" value="Prp3_C"/>
    <property type="match status" value="1"/>
</dbReference>
<dbReference type="InterPro" id="IPR010541">
    <property type="entry name" value="Prp3_C"/>
</dbReference>
<evidence type="ECO:0000313" key="12">
    <source>
        <dbReference type="Proteomes" id="UP000014500"/>
    </source>
</evidence>
<dbReference type="HOGENOM" id="CLU_015750_3_0_1"/>
<dbReference type="PANTHER" id="PTHR14212:SF0">
    <property type="entry name" value="U4_U6 SMALL NUCLEAR RIBONUCLEOPROTEIN PRP3"/>
    <property type="match status" value="1"/>
</dbReference>
<dbReference type="Gene3D" id="1.20.1390.10">
    <property type="entry name" value="PWI domain"/>
    <property type="match status" value="1"/>
</dbReference>
<dbReference type="Pfam" id="PF06544">
    <property type="entry name" value="Prp3_C"/>
    <property type="match status" value="1"/>
</dbReference>
<name>T1J0D7_STRMM</name>
<accession>T1J0D7</accession>
<dbReference type="STRING" id="126957.T1J0D7"/>
<dbReference type="eggNOG" id="KOG2769">
    <property type="taxonomic scope" value="Eukaryota"/>
</dbReference>
<dbReference type="GO" id="GO:0046540">
    <property type="term" value="C:U4/U6 x U5 tri-snRNP complex"/>
    <property type="evidence" value="ECO:0007669"/>
    <property type="project" value="InterPro"/>
</dbReference>
<evidence type="ECO:0000256" key="4">
    <source>
        <dbReference type="ARBA" id="ARBA00022664"/>
    </source>
</evidence>
<evidence type="ECO:0000313" key="11">
    <source>
        <dbReference type="EnsemblMetazoa" id="SMAR006982-PA"/>
    </source>
</evidence>
<evidence type="ECO:0000256" key="2">
    <source>
        <dbReference type="ARBA" id="ARBA00016514"/>
    </source>
</evidence>
<proteinExistence type="predicted"/>
<evidence type="ECO:0000256" key="8">
    <source>
        <dbReference type="ARBA" id="ARBA00035603"/>
    </source>
</evidence>
<dbReference type="OMA" id="XRISNLM"/>
<dbReference type="InterPro" id="IPR027104">
    <property type="entry name" value="Prp3"/>
</dbReference>
<dbReference type="Pfam" id="PF08572">
    <property type="entry name" value="PRP3"/>
    <property type="match status" value="1"/>
</dbReference>
<keyword evidence="5" id="KW-0508">mRNA splicing</keyword>
<comment type="function">
    <text evidence="8">Plays a role in pre-mRNA splicing as component of the U4/U6-U5 tri-snRNP complex that is involved in spliceosome assembly, and as component of the precatalytic spliceosome (spliceosome B complex).</text>
</comment>
<feature type="domain" description="PWI" evidence="10">
    <location>
        <begin position="3"/>
        <end position="79"/>
    </location>
</feature>
<reference evidence="11" key="2">
    <citation type="submission" date="2015-02" db="UniProtKB">
        <authorList>
            <consortium name="EnsemblMetazoa"/>
        </authorList>
    </citation>
    <scope>IDENTIFICATION</scope>
</reference>
<evidence type="ECO:0000256" key="5">
    <source>
        <dbReference type="ARBA" id="ARBA00023187"/>
    </source>
</evidence>
<evidence type="ECO:0000259" key="10">
    <source>
        <dbReference type="SMART" id="SM00311"/>
    </source>
</evidence>
<evidence type="ECO:0000256" key="7">
    <source>
        <dbReference type="ARBA" id="ARBA00032955"/>
    </source>
</evidence>
<dbReference type="PANTHER" id="PTHR14212">
    <property type="entry name" value="U4/U6-ASSOCIATED RNA SPLICING FACTOR-RELATED"/>
    <property type="match status" value="1"/>
</dbReference>
<keyword evidence="12" id="KW-1185">Reference proteome</keyword>
<dbReference type="PhylomeDB" id="T1J0D7"/>
<dbReference type="Proteomes" id="UP000014500">
    <property type="component" value="Unassembled WGS sequence"/>
</dbReference>
<evidence type="ECO:0000256" key="3">
    <source>
        <dbReference type="ARBA" id="ARBA00022553"/>
    </source>
</evidence>
<evidence type="ECO:0000256" key="1">
    <source>
        <dbReference type="ARBA" id="ARBA00004123"/>
    </source>
</evidence>
<dbReference type="EnsemblMetazoa" id="SMAR006982-RA">
    <property type="protein sequence ID" value="SMAR006982-PA"/>
    <property type="gene ID" value="SMAR006982"/>
</dbReference>
<sequence length="681" mass="78482">MSISKKDLDELKPWIDRTVERFFGTNEPSLVNTAVNCLANGFDKQKTTDKLASLPILDETKAAKLCDKLFETLDDLKINKPKARKRTNEFGNNDFESKKAKELIMEDNLVQPGQPSPGQLTTMQIKEMMALAQRTIEERKKALNQIQFDHAVAKVNAALTSPIPSTVPFPPPILRPPVILPQLPVPIEEMEKQKKIAELQKQIQARLSARPSLPSGVSNMKQLPIIPTKPTPLILDDEGRTVDVTGKEVQLTQRMPTLKANIRAKRREQFKMNQEKVQEEVADNRYFDPRVAGKLAQRNKRIFKFHDKGKFEQLAQRLRTKAQLEKLQQEISQAAKKTGISSATKLALIAPKKELLDDQIPEVEWWDAVILRSDTYEFVLNHEDLPSYKKFEGITHLLEHPIQMRPPCEFNLRIIIRKNRNKNISIIFLIAEPTKPVHLPVYLTKKEQKKLRRQNRREAWKEKQEKIRLGLDPPPEPKVRMANLMRVLGTEAVQDPTKIEAHVRAQMAKRQKAHEEANAARKLTTQQRRDKRVKKMREDLSLGVCVTVYRVRELTNPSKKFKVETNCNQLHMSGCVVLYRDCNVVVVEGGPKQQKKFKKLMLHRVKWGEDNISKDLDDGSEDRRNRCHLVWEGTVKHRCFGDMKFKVCPTENHARDHFKKNGVEHYWDLAYSGSILESADV</sequence>
<keyword evidence="4" id="KW-0507">mRNA processing</keyword>
<evidence type="ECO:0000256" key="6">
    <source>
        <dbReference type="ARBA" id="ARBA00023242"/>
    </source>
</evidence>